<comment type="caution">
    <text evidence="4">The sequence shown here is derived from an EMBL/GenBank/DDBJ whole genome shotgun (WGS) entry which is preliminary data.</text>
</comment>
<dbReference type="Proteomes" id="UP001238603">
    <property type="component" value="Unassembled WGS sequence"/>
</dbReference>
<evidence type="ECO:0000313" key="5">
    <source>
        <dbReference type="Proteomes" id="UP001238603"/>
    </source>
</evidence>
<keyword evidence="2 3" id="KW-0040">ANK repeat</keyword>
<dbReference type="Gene3D" id="1.25.40.20">
    <property type="entry name" value="Ankyrin repeat-containing domain"/>
    <property type="match status" value="1"/>
</dbReference>
<reference evidence="4 5" key="1">
    <citation type="submission" date="2023-06" db="EMBL/GenBank/DDBJ databases">
        <title>Pelomonas sp. APW6 16S ribosomal RNA gene genome sequencing and assembly.</title>
        <authorList>
            <person name="Woo H."/>
        </authorList>
    </citation>
    <scope>NUCLEOTIDE SEQUENCE [LARGE SCALE GENOMIC DNA]</scope>
    <source>
        <strain evidence="4 5">APW6</strain>
    </source>
</reference>
<proteinExistence type="predicted"/>
<keyword evidence="5" id="KW-1185">Reference proteome</keyword>
<dbReference type="EMBL" id="JASVDS010000002">
    <property type="protein sequence ID" value="MDL5031957.1"/>
    <property type="molecule type" value="Genomic_DNA"/>
</dbReference>
<evidence type="ECO:0000256" key="3">
    <source>
        <dbReference type="PROSITE-ProRule" id="PRU00023"/>
    </source>
</evidence>
<feature type="repeat" description="ANK" evidence="3">
    <location>
        <begin position="38"/>
        <end position="70"/>
    </location>
</feature>
<evidence type="ECO:0000256" key="2">
    <source>
        <dbReference type="ARBA" id="ARBA00023043"/>
    </source>
</evidence>
<dbReference type="Pfam" id="PF00023">
    <property type="entry name" value="Ank"/>
    <property type="match status" value="1"/>
</dbReference>
<dbReference type="SUPFAM" id="SSF48403">
    <property type="entry name" value="Ankyrin repeat"/>
    <property type="match status" value="1"/>
</dbReference>
<evidence type="ECO:0000313" key="4">
    <source>
        <dbReference type="EMBL" id="MDL5031957.1"/>
    </source>
</evidence>
<dbReference type="PROSITE" id="PS50088">
    <property type="entry name" value="ANK_REPEAT"/>
    <property type="match status" value="1"/>
</dbReference>
<keyword evidence="1" id="KW-0677">Repeat</keyword>
<sequence length="123" mass="13038">MSGGNWKEMFNAAVEGDLALVEYHVRAGVDVNYAHPEFLSTPLVAAILAGQEAVARYLLQSGANPDLPSEFDSATPMLAARRVGLPALEEALLRAGATPLPPPVGKRRRLGGWLGDWFAGAKA</sequence>
<evidence type="ECO:0000256" key="1">
    <source>
        <dbReference type="ARBA" id="ARBA00022737"/>
    </source>
</evidence>
<protein>
    <submittedName>
        <fullName evidence="4">Ankyrin repeat domain-containing protein</fullName>
    </submittedName>
</protein>
<name>A0ABT7LGH5_9BURK</name>
<dbReference type="InterPro" id="IPR002110">
    <property type="entry name" value="Ankyrin_rpt"/>
</dbReference>
<dbReference type="InterPro" id="IPR036770">
    <property type="entry name" value="Ankyrin_rpt-contain_sf"/>
</dbReference>
<gene>
    <name evidence="4" type="ORF">QRD43_08545</name>
</gene>
<organism evidence="4 5">
    <name type="scientific">Roseateles subflavus</name>
    <dbReference type="NCBI Taxonomy" id="3053353"/>
    <lineage>
        <taxon>Bacteria</taxon>
        <taxon>Pseudomonadati</taxon>
        <taxon>Pseudomonadota</taxon>
        <taxon>Betaproteobacteria</taxon>
        <taxon>Burkholderiales</taxon>
        <taxon>Sphaerotilaceae</taxon>
        <taxon>Roseateles</taxon>
    </lineage>
</organism>
<dbReference type="PANTHER" id="PTHR24171">
    <property type="entry name" value="ANKYRIN REPEAT DOMAIN-CONTAINING PROTEIN 39-RELATED"/>
    <property type="match status" value="1"/>
</dbReference>
<accession>A0ABT7LGH5</accession>
<dbReference type="RefSeq" id="WP_285982062.1">
    <property type="nucleotide sequence ID" value="NZ_JASVDS010000002.1"/>
</dbReference>